<dbReference type="VEuPathDB" id="FungiDB:LEMA_P066850.1"/>
<dbReference type="GeneID" id="13291940"/>
<protein>
    <submittedName>
        <fullName evidence="2">Uncharacterized protein</fullName>
    </submittedName>
</protein>
<gene>
    <name evidence="2" type="ORF">LEMA_P066850.1</name>
</gene>
<dbReference type="InParanoid" id="E4ZGY9"/>
<feature type="region of interest" description="Disordered" evidence="1">
    <location>
        <begin position="421"/>
        <end position="479"/>
    </location>
</feature>
<evidence type="ECO:0000313" key="2">
    <source>
        <dbReference type="EMBL" id="CBX90559.1"/>
    </source>
</evidence>
<proteinExistence type="predicted"/>
<reference evidence="3" key="1">
    <citation type="journal article" date="2011" name="Nat. Commun.">
        <title>Effector diversification within compartments of the Leptosphaeria maculans genome affected by Repeat-Induced Point mutations.</title>
        <authorList>
            <person name="Rouxel T."/>
            <person name="Grandaubert J."/>
            <person name="Hane J.K."/>
            <person name="Hoede C."/>
            <person name="van de Wouw A.P."/>
            <person name="Couloux A."/>
            <person name="Dominguez V."/>
            <person name="Anthouard V."/>
            <person name="Bally P."/>
            <person name="Bourras S."/>
            <person name="Cozijnsen A.J."/>
            <person name="Ciuffetti L.M."/>
            <person name="Degrave A."/>
            <person name="Dilmaghani A."/>
            <person name="Duret L."/>
            <person name="Fudal I."/>
            <person name="Goodwin S.B."/>
            <person name="Gout L."/>
            <person name="Glaser N."/>
            <person name="Linglin J."/>
            <person name="Kema G.H.J."/>
            <person name="Lapalu N."/>
            <person name="Lawrence C.B."/>
            <person name="May K."/>
            <person name="Meyer M."/>
            <person name="Ollivier B."/>
            <person name="Poulain J."/>
            <person name="Schoch C.L."/>
            <person name="Simon A."/>
            <person name="Spatafora J.W."/>
            <person name="Stachowiak A."/>
            <person name="Turgeon B.G."/>
            <person name="Tyler B.M."/>
            <person name="Vincent D."/>
            <person name="Weissenbach J."/>
            <person name="Amselem J."/>
            <person name="Quesneville H."/>
            <person name="Oliver R.P."/>
            <person name="Wincker P."/>
            <person name="Balesdent M.-H."/>
            <person name="Howlett B.J."/>
        </authorList>
    </citation>
    <scope>NUCLEOTIDE SEQUENCE [LARGE SCALE GENOMIC DNA]</scope>
    <source>
        <strain evidence="3">JN3 / isolate v23.1.3 / race Av1-4-5-6-7-8</strain>
    </source>
</reference>
<evidence type="ECO:0000313" key="3">
    <source>
        <dbReference type="Proteomes" id="UP000002668"/>
    </source>
</evidence>
<dbReference type="Proteomes" id="UP000002668">
    <property type="component" value="Genome"/>
</dbReference>
<evidence type="ECO:0000256" key="1">
    <source>
        <dbReference type="SAM" id="MobiDB-lite"/>
    </source>
</evidence>
<accession>E4ZGY9</accession>
<dbReference type="HOGENOM" id="CLU_529001_0_0_1"/>
<dbReference type="EMBL" id="FP929064">
    <property type="protein sequence ID" value="CBX90559.1"/>
    <property type="molecule type" value="Genomic_DNA"/>
</dbReference>
<name>E4ZGY9_LEPMJ</name>
<dbReference type="OMA" id="NTYGSVW"/>
<dbReference type="AlphaFoldDB" id="E4ZGY9"/>
<dbReference type="eggNOG" id="ENOG502SRJ3">
    <property type="taxonomic scope" value="Eukaryota"/>
</dbReference>
<organism evidence="2 3">
    <name type="scientific">Leptosphaeria maculans (strain JN3 / isolate v23.1.3 / race Av1-4-5-6-7-8)</name>
    <name type="common">Blackleg fungus</name>
    <name type="synonym">Phoma lingam</name>
    <dbReference type="NCBI Taxonomy" id="985895"/>
    <lineage>
        <taxon>Eukaryota</taxon>
        <taxon>Fungi</taxon>
        <taxon>Dikarya</taxon>
        <taxon>Ascomycota</taxon>
        <taxon>Pezizomycotina</taxon>
        <taxon>Dothideomycetes</taxon>
        <taxon>Pleosporomycetidae</taxon>
        <taxon>Pleosporales</taxon>
        <taxon>Pleosporineae</taxon>
        <taxon>Leptosphaeriaceae</taxon>
        <taxon>Plenodomus</taxon>
        <taxon>Plenodomus lingam/Leptosphaeria maculans species complex</taxon>
    </lineage>
</organism>
<keyword evidence="3" id="KW-1185">Reference proteome</keyword>
<dbReference type="OrthoDB" id="3899662at2759"/>
<feature type="compositionally biased region" description="Basic residues" evidence="1">
    <location>
        <begin position="460"/>
        <end position="469"/>
    </location>
</feature>
<feature type="compositionally biased region" description="Polar residues" evidence="1">
    <location>
        <begin position="431"/>
        <end position="459"/>
    </location>
</feature>
<sequence>MLPPDECHNPQSGLLLLPTEIRCHIYGYLLADSQAITIGAAYVTIFGHRIQDRARKDIPGLPLDLTPVIRCNRDDSLLSFQHPPTIAIDDAPLEKIDTGPLAYPAPLALLQTCHLIHDELNDYKNMRSTKKPAQAPLPTKWIQLNKPNEAEEGLSLYLSYPYGLVVLKSMYPFLLKQARNVHISGYYTEPPAPTPPAVDDETIVDYFAPSLDIARSFGTPYPSVQFLREGARPTSPALSTTAPRTRLRLRLPTAASRYNSAPSPFIYPPYPSSTADHAPHALRCLFRTLFSPEATQPVKVSARILYPGENTYRHVFCSEDSPIVNMLPSICKGDIAMLVLRADACTAICFEASAKAEGRCCVVLHGNHLLFAQRGPRPHFPTSESQQHNCESLSYPLDPVVHLLFKILSLKSNASTPIPTSTLLTTPTPRNIRNGTSLPPTCQSQADPPKATTTIPNPQHNKHSVRRKQSPNPQCSRERERNLASYVAAPFAETRRERLWLAGFCSATAWCVRSC</sequence>